<dbReference type="Proteomes" id="UP000823619">
    <property type="component" value="Unassembled WGS sequence"/>
</dbReference>
<dbReference type="Gene3D" id="3.40.50.1820">
    <property type="entry name" value="alpha/beta hydrolase"/>
    <property type="match status" value="1"/>
</dbReference>
<comment type="caution">
    <text evidence="1">The sequence shown here is derived from an EMBL/GenBank/DDBJ whole genome shotgun (WGS) entry which is preliminary data.</text>
</comment>
<proteinExistence type="predicted"/>
<reference evidence="1" key="2">
    <citation type="journal article" date="2021" name="PeerJ">
        <title>Extensive microbial diversity within the chicken gut microbiome revealed by metagenomics and culture.</title>
        <authorList>
            <person name="Gilroy R."/>
            <person name="Ravi A."/>
            <person name="Getino M."/>
            <person name="Pursley I."/>
            <person name="Horton D.L."/>
            <person name="Alikhan N.F."/>
            <person name="Baker D."/>
            <person name="Gharbi K."/>
            <person name="Hall N."/>
            <person name="Watson M."/>
            <person name="Adriaenssens E.M."/>
            <person name="Foster-Nyarko E."/>
            <person name="Jarju S."/>
            <person name="Secka A."/>
            <person name="Antonio M."/>
            <person name="Oren A."/>
            <person name="Chaudhuri R.R."/>
            <person name="La Ragione R."/>
            <person name="Hildebrand F."/>
            <person name="Pallen M.J."/>
        </authorList>
    </citation>
    <scope>NUCLEOTIDE SEQUENCE</scope>
    <source>
        <strain evidence="1">D5-748</strain>
    </source>
</reference>
<dbReference type="SUPFAM" id="SSF53474">
    <property type="entry name" value="alpha/beta-Hydrolases"/>
    <property type="match status" value="1"/>
</dbReference>
<evidence type="ECO:0000313" key="1">
    <source>
        <dbReference type="EMBL" id="MBO8444419.1"/>
    </source>
</evidence>
<dbReference type="AlphaFoldDB" id="A0A9D9HB17"/>
<evidence type="ECO:0000313" key="2">
    <source>
        <dbReference type="Proteomes" id="UP000823619"/>
    </source>
</evidence>
<evidence type="ECO:0008006" key="3">
    <source>
        <dbReference type="Google" id="ProtNLM"/>
    </source>
</evidence>
<name>A0A9D9HB17_9BACT</name>
<gene>
    <name evidence="1" type="ORF">IAC23_01810</name>
</gene>
<protein>
    <recommendedName>
        <fullName evidence="3">Alpha/beta hydrolase</fullName>
    </recommendedName>
</protein>
<sequence length="238" mass="27147">MENINVLYIHGMGGGGDSRIPSILKEHINPYIEKCYAGMADKGVAALETGCPHVSVVVRTYSFDPEVAWGQISSWMEELKPVLVVGESLGSLNAIRIKGVPHILVSPSLNAPVYLGYLAFLALIPGVTQLFDRIYRPKDGDRQRLHFTFRTLRKYRRLRREALANSSRAGGRDAFFAFFGTHDHYRRSGIVSIRTWRKYFGPSTYRVYEGTHFMEEEFVLSLLMPKIVDSLFKLFYYL</sequence>
<dbReference type="InterPro" id="IPR029058">
    <property type="entry name" value="AB_hydrolase_fold"/>
</dbReference>
<dbReference type="EMBL" id="JADIMO010000021">
    <property type="protein sequence ID" value="MBO8444419.1"/>
    <property type="molecule type" value="Genomic_DNA"/>
</dbReference>
<organism evidence="1 2">
    <name type="scientific">Candidatus Cryptobacteroides merdavium</name>
    <dbReference type="NCBI Taxonomy" id="2840769"/>
    <lineage>
        <taxon>Bacteria</taxon>
        <taxon>Pseudomonadati</taxon>
        <taxon>Bacteroidota</taxon>
        <taxon>Bacteroidia</taxon>
        <taxon>Bacteroidales</taxon>
        <taxon>Candidatus Cryptobacteroides</taxon>
    </lineage>
</organism>
<accession>A0A9D9HB17</accession>
<reference evidence="1" key="1">
    <citation type="submission" date="2020-10" db="EMBL/GenBank/DDBJ databases">
        <authorList>
            <person name="Gilroy R."/>
        </authorList>
    </citation>
    <scope>NUCLEOTIDE SEQUENCE</scope>
    <source>
        <strain evidence="1">D5-748</strain>
    </source>
</reference>